<keyword evidence="3" id="KW-1185">Reference proteome</keyword>
<dbReference type="Pfam" id="PF00561">
    <property type="entry name" value="Abhydrolase_1"/>
    <property type="match status" value="1"/>
</dbReference>
<gene>
    <name evidence="2" type="ORF">CLH62_20250</name>
</gene>
<organism evidence="2 3">
    <name type="scientific">Marinobacter guineae</name>
    <dbReference type="NCBI Taxonomy" id="432303"/>
    <lineage>
        <taxon>Bacteria</taxon>
        <taxon>Pseudomonadati</taxon>
        <taxon>Pseudomonadota</taxon>
        <taxon>Gammaproteobacteria</taxon>
        <taxon>Pseudomonadales</taxon>
        <taxon>Marinobacteraceae</taxon>
        <taxon>Marinobacter</taxon>
    </lineage>
</organism>
<reference evidence="2 3" key="1">
    <citation type="submission" date="2017-09" db="EMBL/GenBank/DDBJ databases">
        <title>The draft genome sequences of Marinobacter guineae M3B.</title>
        <authorList>
            <person name="Cao J."/>
        </authorList>
    </citation>
    <scope>NUCLEOTIDE SEQUENCE [LARGE SCALE GENOMIC DNA]</scope>
    <source>
        <strain evidence="2 3">M3B</strain>
    </source>
</reference>
<proteinExistence type="predicted"/>
<dbReference type="AlphaFoldDB" id="A0A2G1VA50"/>
<dbReference type="InterPro" id="IPR000073">
    <property type="entry name" value="AB_hydrolase_1"/>
</dbReference>
<feature type="domain" description="AB hydrolase-1" evidence="1">
    <location>
        <begin position="27"/>
        <end position="275"/>
    </location>
</feature>
<dbReference type="EMBL" id="NTFI01000013">
    <property type="protein sequence ID" value="PHQ23615.1"/>
    <property type="molecule type" value="Genomic_DNA"/>
</dbReference>
<dbReference type="InterPro" id="IPR050266">
    <property type="entry name" value="AB_hydrolase_sf"/>
</dbReference>
<dbReference type="RefSeq" id="WP_099619988.1">
    <property type="nucleotide sequence ID" value="NZ_KZ319345.1"/>
</dbReference>
<dbReference type="Gene3D" id="3.40.50.1820">
    <property type="entry name" value="alpha/beta hydrolase"/>
    <property type="match status" value="1"/>
</dbReference>
<dbReference type="PANTHER" id="PTHR43798">
    <property type="entry name" value="MONOACYLGLYCEROL LIPASE"/>
    <property type="match status" value="1"/>
</dbReference>
<accession>A0A2G1VA50</accession>
<dbReference type="Proteomes" id="UP000229044">
    <property type="component" value="Unassembled WGS sequence"/>
</dbReference>
<evidence type="ECO:0000313" key="2">
    <source>
        <dbReference type="EMBL" id="PHQ23615.1"/>
    </source>
</evidence>
<protein>
    <recommendedName>
        <fullName evidence="1">AB hydrolase-1 domain-containing protein</fullName>
    </recommendedName>
</protein>
<sequence>MAPLPPREIAINGFRCLAFNENAPGTPVVLIHGLLCSIYFWWPSHLSVFGDRPIFVIGLPGHYPSASLGPSSKLSADSLASSVLEQINQLLGSTTSFILVGHSTGAHAAIAAAAVVPDRVRGLVSIGGAVTGKEEGGIYAAFQWMANKLGGLGRALISPALRVSSLTLGVHKLFIGDVLAEPKSVINRPDFQAYLPYYFPALQKISGVSMGIYFRDLANMDLSHIIPSIQCPVLVMCGNRDPYVSLERTKELSDLFPNSSLALIDGSGHMPMFENWPQYQSAIESFMARVGQSNAQVAHA</sequence>
<dbReference type="SUPFAM" id="SSF53474">
    <property type="entry name" value="alpha/beta-Hydrolases"/>
    <property type="match status" value="1"/>
</dbReference>
<comment type="caution">
    <text evidence="2">The sequence shown here is derived from an EMBL/GenBank/DDBJ whole genome shotgun (WGS) entry which is preliminary data.</text>
</comment>
<dbReference type="InterPro" id="IPR029058">
    <property type="entry name" value="AB_hydrolase_fold"/>
</dbReference>
<evidence type="ECO:0000313" key="3">
    <source>
        <dbReference type="Proteomes" id="UP000229044"/>
    </source>
</evidence>
<evidence type="ECO:0000259" key="1">
    <source>
        <dbReference type="Pfam" id="PF00561"/>
    </source>
</evidence>
<name>A0A2G1VA50_9GAMM</name>
<dbReference type="OrthoDB" id="9779853at2"/>